<keyword evidence="12" id="KW-0282">Flagellum</keyword>
<evidence type="ECO:0000256" key="10">
    <source>
        <dbReference type="RuleBase" id="RU364125"/>
    </source>
</evidence>
<keyword evidence="13" id="KW-1185">Reference proteome</keyword>
<dbReference type="GO" id="GO:0071978">
    <property type="term" value="P:bacterial-type flagellum-dependent swarming motility"/>
    <property type="evidence" value="ECO:0007669"/>
    <property type="project" value="TreeGrafter"/>
</dbReference>
<feature type="compositionally biased region" description="Basic and acidic residues" evidence="11">
    <location>
        <begin position="71"/>
        <end position="83"/>
    </location>
</feature>
<evidence type="ECO:0000256" key="6">
    <source>
        <dbReference type="ARBA" id="ARBA00022692"/>
    </source>
</evidence>
<evidence type="ECO:0000256" key="7">
    <source>
        <dbReference type="ARBA" id="ARBA00022779"/>
    </source>
</evidence>
<gene>
    <name evidence="12" type="ORF">SAMN04488092_103284</name>
</gene>
<evidence type="ECO:0000256" key="2">
    <source>
        <dbReference type="ARBA" id="ARBA00004162"/>
    </source>
</evidence>
<accession>A0A1H9CL05</accession>
<evidence type="ECO:0000313" key="12">
    <source>
        <dbReference type="EMBL" id="SEQ01393.1"/>
    </source>
</evidence>
<comment type="similarity">
    <text evidence="3 10">Belongs to the FliL family.</text>
</comment>
<evidence type="ECO:0000256" key="5">
    <source>
        <dbReference type="ARBA" id="ARBA00022500"/>
    </source>
</evidence>
<evidence type="ECO:0000256" key="9">
    <source>
        <dbReference type="ARBA" id="ARBA00023136"/>
    </source>
</evidence>
<keyword evidence="4" id="KW-1003">Cell membrane</keyword>
<evidence type="ECO:0000313" key="13">
    <source>
        <dbReference type="Proteomes" id="UP000198634"/>
    </source>
</evidence>
<dbReference type="PANTHER" id="PTHR35091:SF2">
    <property type="entry name" value="FLAGELLAR PROTEIN FLIL"/>
    <property type="match status" value="1"/>
</dbReference>
<proteinExistence type="inferred from homology"/>
<name>A0A1H9CL05_9RHOB</name>
<dbReference type="Pfam" id="PF03748">
    <property type="entry name" value="FliL"/>
    <property type="match status" value="1"/>
</dbReference>
<evidence type="ECO:0000256" key="8">
    <source>
        <dbReference type="ARBA" id="ARBA00022989"/>
    </source>
</evidence>
<dbReference type="OrthoDB" id="7619358at2"/>
<organism evidence="12 13">
    <name type="scientific">Thalassovita taeanensis</name>
    <dbReference type="NCBI Taxonomy" id="657014"/>
    <lineage>
        <taxon>Bacteria</taxon>
        <taxon>Pseudomonadati</taxon>
        <taxon>Pseudomonadota</taxon>
        <taxon>Alphaproteobacteria</taxon>
        <taxon>Rhodobacterales</taxon>
        <taxon>Roseobacteraceae</taxon>
        <taxon>Thalassovita</taxon>
    </lineage>
</organism>
<dbReference type="STRING" id="657014.SAMN04488092_103284"/>
<reference evidence="12 13" key="1">
    <citation type="submission" date="2016-10" db="EMBL/GenBank/DDBJ databases">
        <authorList>
            <person name="de Groot N.N."/>
        </authorList>
    </citation>
    <scope>NUCLEOTIDE SEQUENCE [LARGE SCALE GENOMIC DNA]</scope>
    <source>
        <strain evidence="12 13">DSM 22007</strain>
    </source>
</reference>
<feature type="region of interest" description="Disordered" evidence="11">
    <location>
        <begin position="50"/>
        <end position="86"/>
    </location>
</feature>
<keyword evidence="7 10" id="KW-0283">Flagellar rotation</keyword>
<keyword evidence="12" id="KW-0966">Cell projection</keyword>
<keyword evidence="8 10" id="KW-1133">Transmembrane helix</keyword>
<keyword evidence="6 10" id="KW-0812">Transmembrane</keyword>
<dbReference type="EMBL" id="FOEP01000003">
    <property type="protein sequence ID" value="SEQ01393.1"/>
    <property type="molecule type" value="Genomic_DNA"/>
</dbReference>
<evidence type="ECO:0000256" key="4">
    <source>
        <dbReference type="ARBA" id="ARBA00022475"/>
    </source>
</evidence>
<dbReference type="PANTHER" id="PTHR35091">
    <property type="entry name" value="FLAGELLAR PROTEIN FLIL"/>
    <property type="match status" value="1"/>
</dbReference>
<keyword evidence="9 10" id="KW-0472">Membrane</keyword>
<keyword evidence="12" id="KW-0969">Cilium</keyword>
<feature type="compositionally biased region" description="Basic and acidic residues" evidence="11">
    <location>
        <begin position="53"/>
        <end position="64"/>
    </location>
</feature>
<dbReference type="GO" id="GO:0009425">
    <property type="term" value="C:bacterial-type flagellum basal body"/>
    <property type="evidence" value="ECO:0007669"/>
    <property type="project" value="InterPro"/>
</dbReference>
<sequence length="190" mass="20164">MAVAEATQAQAPKKTSKTPIFIGLVLALVGGGGGYYAATSGLLGIGESQAEAPHGEETDHEAPDHSGAASDPHDDGTATDHGDGSSTTAVGDLAFVPVDPLVISLGPRSAAHYLRFRAQLETPKKYRAEVQTLMPRVVDVLNSYLRAIEVADLQEPTILVRLRAQMLRRVQIVTGPGRVNDLLIMEFVLN</sequence>
<comment type="subcellular location">
    <subcellularLocation>
        <location evidence="10">Cell inner membrane</location>
    </subcellularLocation>
    <subcellularLocation>
        <location evidence="2">Cell membrane</location>
        <topology evidence="2">Single-pass membrane protein</topology>
    </subcellularLocation>
</comment>
<keyword evidence="10" id="KW-0997">Cell inner membrane</keyword>
<dbReference type="GO" id="GO:0005886">
    <property type="term" value="C:plasma membrane"/>
    <property type="evidence" value="ECO:0007669"/>
    <property type="project" value="UniProtKB-SubCell"/>
</dbReference>
<keyword evidence="5 10" id="KW-0145">Chemotaxis</keyword>
<dbReference type="Proteomes" id="UP000198634">
    <property type="component" value="Unassembled WGS sequence"/>
</dbReference>
<dbReference type="RefSeq" id="WP_090268987.1">
    <property type="nucleotide sequence ID" value="NZ_FOEP01000003.1"/>
</dbReference>
<feature type="transmembrane region" description="Helical" evidence="10">
    <location>
        <begin position="20"/>
        <end position="38"/>
    </location>
</feature>
<dbReference type="AlphaFoldDB" id="A0A1H9CL05"/>
<comment type="function">
    <text evidence="1 10">Controls the rotational direction of flagella during chemotaxis.</text>
</comment>
<evidence type="ECO:0000256" key="1">
    <source>
        <dbReference type="ARBA" id="ARBA00002254"/>
    </source>
</evidence>
<evidence type="ECO:0000256" key="3">
    <source>
        <dbReference type="ARBA" id="ARBA00008281"/>
    </source>
</evidence>
<evidence type="ECO:0000256" key="11">
    <source>
        <dbReference type="SAM" id="MobiDB-lite"/>
    </source>
</evidence>
<dbReference type="GO" id="GO:0006935">
    <property type="term" value="P:chemotaxis"/>
    <property type="evidence" value="ECO:0007669"/>
    <property type="project" value="UniProtKB-KW"/>
</dbReference>
<dbReference type="InterPro" id="IPR005503">
    <property type="entry name" value="FliL"/>
</dbReference>
<protein>
    <recommendedName>
        <fullName evidence="10">Flagellar protein FliL</fullName>
    </recommendedName>
</protein>